<gene>
    <name evidence="2" type="ORF">C7C56_011090</name>
</gene>
<keyword evidence="3" id="KW-1185">Reference proteome</keyword>
<evidence type="ECO:0000313" key="2">
    <source>
        <dbReference type="EMBL" id="PWF48582.1"/>
    </source>
</evidence>
<accession>A0A2U2HMB6</accession>
<evidence type="ECO:0000313" key="3">
    <source>
        <dbReference type="Proteomes" id="UP000241421"/>
    </source>
</evidence>
<proteinExistence type="predicted"/>
<sequence length="64" mass="7055">MVNEQKYVMPKVDLEGAPPEVVQLVALVAALTDRTNAAREQIASLEAEVARLKQARKPGVRTRK</sequence>
<comment type="caution">
    <text evidence="2">The sequence shown here is derived from an EMBL/GenBank/DDBJ whole genome shotgun (WGS) entry which is preliminary data.</text>
</comment>
<protein>
    <submittedName>
        <fullName evidence="2">Uncharacterized protein</fullName>
    </submittedName>
</protein>
<name>A0A2U2HMB6_9BURK</name>
<dbReference type="EMBL" id="PXWF02000177">
    <property type="protein sequence ID" value="PWF48582.1"/>
    <property type="molecule type" value="Genomic_DNA"/>
</dbReference>
<dbReference type="AlphaFoldDB" id="A0A2U2HMB6"/>
<feature type="coiled-coil region" evidence="1">
    <location>
        <begin position="28"/>
        <end position="55"/>
    </location>
</feature>
<dbReference type="Proteomes" id="UP000241421">
    <property type="component" value="Unassembled WGS sequence"/>
</dbReference>
<organism evidence="2 3">
    <name type="scientific">Massilia glaciei</name>
    <dbReference type="NCBI Taxonomy" id="1524097"/>
    <lineage>
        <taxon>Bacteria</taxon>
        <taxon>Pseudomonadati</taxon>
        <taxon>Pseudomonadota</taxon>
        <taxon>Betaproteobacteria</taxon>
        <taxon>Burkholderiales</taxon>
        <taxon>Oxalobacteraceae</taxon>
        <taxon>Telluria group</taxon>
        <taxon>Massilia</taxon>
    </lineage>
</organism>
<evidence type="ECO:0000256" key="1">
    <source>
        <dbReference type="SAM" id="Coils"/>
    </source>
</evidence>
<reference evidence="2 3" key="1">
    <citation type="submission" date="2018-04" db="EMBL/GenBank/DDBJ databases">
        <title>Massilia violaceinigra sp. nov., a novel purple-pigmented bacterium isolated from Tianshan glacier, Xinjiang, China.</title>
        <authorList>
            <person name="Wang H."/>
        </authorList>
    </citation>
    <scope>NUCLEOTIDE SEQUENCE [LARGE SCALE GENOMIC DNA]</scope>
    <source>
        <strain evidence="2 3">B448-2</strain>
    </source>
</reference>
<keyword evidence="1" id="KW-0175">Coiled coil</keyword>